<dbReference type="GO" id="GO:0050334">
    <property type="term" value="F:thiaminase activity"/>
    <property type="evidence" value="ECO:0007669"/>
    <property type="project" value="UniProtKB-UniRule"/>
</dbReference>
<evidence type="ECO:0000313" key="6">
    <source>
        <dbReference type="EMBL" id="KAB7461480.1"/>
    </source>
</evidence>
<gene>
    <name evidence="6" type="ORF">GBB04_05225</name>
</gene>
<feature type="active site" description="Proton donor" evidence="3">
    <location>
        <position position="240"/>
    </location>
</feature>
<comment type="catalytic activity">
    <reaction evidence="2">
        <text>4-amino-5-aminomethyl-2-methylpyrimidine + H2O = 4-amino-5-hydroxymethyl-2-methylpyrimidine + NH4(+)</text>
        <dbReference type="Rhea" id="RHEA:31799"/>
        <dbReference type="ChEBI" id="CHEBI:15377"/>
        <dbReference type="ChEBI" id="CHEBI:16892"/>
        <dbReference type="ChEBI" id="CHEBI:28938"/>
        <dbReference type="ChEBI" id="CHEBI:63416"/>
        <dbReference type="EC" id="3.5.99.2"/>
    </reaction>
</comment>
<accession>A0A7J5THY8</accession>
<comment type="catalytic activity">
    <reaction evidence="2">
        <text>thiamine + H2O = 5-(2-hydroxyethyl)-4-methylthiazole + 4-amino-5-hydroxymethyl-2-methylpyrimidine + H(+)</text>
        <dbReference type="Rhea" id="RHEA:17509"/>
        <dbReference type="ChEBI" id="CHEBI:15377"/>
        <dbReference type="ChEBI" id="CHEBI:15378"/>
        <dbReference type="ChEBI" id="CHEBI:16892"/>
        <dbReference type="ChEBI" id="CHEBI:17957"/>
        <dbReference type="ChEBI" id="CHEBI:18385"/>
        <dbReference type="EC" id="3.5.99.2"/>
    </reaction>
</comment>
<protein>
    <recommendedName>
        <fullName evidence="2">Aminopyrimidine aminohydrolase</fullName>
        <ecNumber evidence="2">3.5.99.2</ecNumber>
    </recommendedName>
</protein>
<dbReference type="Pfam" id="PF03070">
    <property type="entry name" value="TENA_THI-4"/>
    <property type="match status" value="1"/>
</dbReference>
<feature type="binding site" evidence="4">
    <location>
        <position position="85"/>
    </location>
    <ligand>
        <name>substrate</name>
    </ligand>
</feature>
<proteinExistence type="inferred from homology"/>
<dbReference type="GO" id="GO:0005829">
    <property type="term" value="C:cytosol"/>
    <property type="evidence" value="ECO:0007669"/>
    <property type="project" value="TreeGrafter"/>
</dbReference>
<name>A0A7J5THY8_9BIFI</name>
<dbReference type="CDD" id="cd19358">
    <property type="entry name" value="TenA_E_Spr0628-like"/>
    <property type="match status" value="1"/>
</dbReference>
<keyword evidence="2" id="KW-0378">Hydrolase</keyword>
<evidence type="ECO:0000256" key="1">
    <source>
        <dbReference type="ARBA" id="ARBA00004948"/>
    </source>
</evidence>
<comment type="caution">
    <text evidence="6">The sequence shown here is derived from an EMBL/GenBank/DDBJ whole genome shotgun (WGS) entry which is preliminary data.</text>
</comment>
<dbReference type="GO" id="GO:0009228">
    <property type="term" value="P:thiamine biosynthetic process"/>
    <property type="evidence" value="ECO:0007669"/>
    <property type="project" value="UniProtKB-KW"/>
</dbReference>
<dbReference type="PIRSF" id="PIRSF003170">
    <property type="entry name" value="Pet18p"/>
    <property type="match status" value="1"/>
</dbReference>
<feature type="binding site" evidence="4">
    <location>
        <position position="174"/>
    </location>
    <ligand>
        <name>substrate</name>
    </ligand>
</feature>
<dbReference type="InterPro" id="IPR026285">
    <property type="entry name" value="TenA_E"/>
</dbReference>
<dbReference type="EMBL" id="WDPD01000004">
    <property type="protein sequence ID" value="KAB7461480.1"/>
    <property type="molecule type" value="Genomic_DNA"/>
</dbReference>
<evidence type="ECO:0000256" key="2">
    <source>
        <dbReference type="PIRNR" id="PIRNR003170"/>
    </source>
</evidence>
<dbReference type="SUPFAM" id="SSF48613">
    <property type="entry name" value="Heme oxygenase-like"/>
    <property type="match status" value="1"/>
</dbReference>
<evidence type="ECO:0000313" key="7">
    <source>
        <dbReference type="Proteomes" id="UP000429211"/>
    </source>
</evidence>
<dbReference type="GO" id="GO:0009229">
    <property type="term" value="P:thiamine diphosphate biosynthetic process"/>
    <property type="evidence" value="ECO:0007669"/>
    <property type="project" value="UniProtKB-UniPathway"/>
</dbReference>
<dbReference type="AlphaFoldDB" id="A0A7J5THY8"/>
<dbReference type="PANTHER" id="PTHR43198:SF2">
    <property type="entry name" value="SI:CH1073-67J19.1-RELATED"/>
    <property type="match status" value="1"/>
</dbReference>
<dbReference type="InterPro" id="IPR004305">
    <property type="entry name" value="Thiaminase-2/PQQC"/>
</dbReference>
<feature type="domain" description="Thiaminase-2/PQQC" evidence="5">
    <location>
        <begin position="56"/>
        <end position="247"/>
    </location>
</feature>
<dbReference type="EC" id="3.5.99.2" evidence="2"/>
<dbReference type="InterPro" id="IPR016084">
    <property type="entry name" value="Haem_Oase-like_multi-hlx"/>
</dbReference>
<dbReference type="PANTHER" id="PTHR43198">
    <property type="entry name" value="BIFUNCTIONAL TH2 PROTEIN"/>
    <property type="match status" value="1"/>
</dbReference>
<comment type="function">
    <text evidence="2">Catalyzes an amino-pyrimidine hydrolysis reaction at the C5' of the pyrimidine moiety of thiamine compounds, a reaction that is part of a thiamine salvage pathway. Thus, catalyzes the conversion of 4-amino-5-aminomethyl-2-methylpyrimidine to 4-amino-5-hydroxymethyl-2-methylpyrimidine (HMP).</text>
</comment>
<organism evidence="6 7">
    <name type="scientific">Bifidobacterium dentium</name>
    <dbReference type="NCBI Taxonomy" id="1689"/>
    <lineage>
        <taxon>Bacteria</taxon>
        <taxon>Bacillati</taxon>
        <taxon>Actinomycetota</taxon>
        <taxon>Actinomycetes</taxon>
        <taxon>Bifidobacteriales</taxon>
        <taxon>Bifidobacteriaceae</taxon>
        <taxon>Bifidobacterium</taxon>
    </lineage>
</organism>
<dbReference type="InterPro" id="IPR050967">
    <property type="entry name" value="Thiamine_Salvage_TenA"/>
</dbReference>
<evidence type="ECO:0000256" key="4">
    <source>
        <dbReference type="PIRSR" id="PIRSR003170-2"/>
    </source>
</evidence>
<evidence type="ECO:0000259" key="5">
    <source>
        <dbReference type="Pfam" id="PF03070"/>
    </source>
</evidence>
<dbReference type="UniPathway" id="UPA00060"/>
<dbReference type="Gene3D" id="1.20.910.10">
    <property type="entry name" value="Heme oxygenase-like"/>
    <property type="match status" value="1"/>
</dbReference>
<sequence length="251" mass="29027">MHVVGGASVGGITKERKIMTIHVPEALEPARGDYAWLGAESDSVADRMYMLNTEDWREAINSRFVNELLDDTLPEEILKSYLIQDFKFYNNGMMARLIKLAPRQETKDMLAAQSQWFADNEATYFQHFLEAYHVSQQEYDDTEQTQANRDYGAYLDTLSDKSWPELITAICCMEWLYLAWAKRTVDAGVVQQVPAHKGWVDLHEGAYFRKWVGDLIALVNEYCSIDGPEAEVFRTIVHLERRFFDDSYPQD</sequence>
<comment type="pathway">
    <text evidence="1 2">Cofactor biosynthesis; thiamine diphosphate biosynthesis.</text>
</comment>
<feature type="binding site" evidence="4">
    <location>
        <position position="121"/>
    </location>
    <ligand>
        <name>substrate</name>
    </ligand>
</feature>
<comment type="similarity">
    <text evidence="2">Belongs to the TenA family.</text>
</comment>
<keyword evidence="2" id="KW-0784">Thiamine biosynthesis</keyword>
<reference evidence="6 7" key="1">
    <citation type="journal article" date="2019" name="Nat. Med.">
        <title>A library of human gut bacterial isolates paired with longitudinal multiomics data enables mechanistic microbiome research.</title>
        <authorList>
            <person name="Poyet M."/>
            <person name="Groussin M."/>
            <person name="Gibbons S.M."/>
            <person name="Avila-Pacheco J."/>
            <person name="Jiang X."/>
            <person name="Kearney S.M."/>
            <person name="Perrotta A.R."/>
            <person name="Berdy B."/>
            <person name="Zhao S."/>
            <person name="Lieberman T.D."/>
            <person name="Swanson P.K."/>
            <person name="Smith M."/>
            <person name="Roesemann S."/>
            <person name="Alexander J.E."/>
            <person name="Rich S.A."/>
            <person name="Livny J."/>
            <person name="Vlamakis H."/>
            <person name="Clish C."/>
            <person name="Bullock K."/>
            <person name="Deik A."/>
            <person name="Scott J."/>
            <person name="Pierce K.A."/>
            <person name="Xavier R.J."/>
            <person name="Alm E.J."/>
        </authorList>
    </citation>
    <scope>NUCLEOTIDE SEQUENCE [LARGE SCALE GENOMIC DNA]</scope>
    <source>
        <strain evidence="6 7">BIOML-A2</strain>
    </source>
</reference>
<dbReference type="Proteomes" id="UP000429211">
    <property type="component" value="Unassembled WGS sequence"/>
</dbReference>
<evidence type="ECO:0000256" key="3">
    <source>
        <dbReference type="PIRSR" id="PIRSR003170-1"/>
    </source>
</evidence>